<dbReference type="EMBL" id="JAKKUT010000002">
    <property type="protein sequence ID" value="MDG2989983.1"/>
    <property type="molecule type" value="Genomic_DNA"/>
</dbReference>
<proteinExistence type="predicted"/>
<evidence type="ECO:0000259" key="1">
    <source>
        <dbReference type="Pfam" id="PF01841"/>
    </source>
</evidence>
<dbReference type="Pfam" id="PF01841">
    <property type="entry name" value="Transglut_core"/>
    <property type="match status" value="1"/>
</dbReference>
<dbReference type="SUPFAM" id="SSF54001">
    <property type="entry name" value="Cysteine proteinases"/>
    <property type="match status" value="1"/>
</dbReference>
<organism evidence="2 3">
    <name type="scientific">Candidatus Synechococcus calcipolaris G9</name>
    <dbReference type="NCBI Taxonomy" id="1497997"/>
    <lineage>
        <taxon>Bacteria</taxon>
        <taxon>Bacillati</taxon>
        <taxon>Cyanobacteriota</taxon>
        <taxon>Cyanophyceae</taxon>
        <taxon>Synechococcales</taxon>
        <taxon>Synechococcaceae</taxon>
        <taxon>Synechococcus</taxon>
    </lineage>
</organism>
<dbReference type="RefSeq" id="WP_277865907.1">
    <property type="nucleotide sequence ID" value="NZ_JAKKUT010000002.1"/>
</dbReference>
<name>A0ABT6EW59_9SYNE</name>
<dbReference type="InterPro" id="IPR038765">
    <property type="entry name" value="Papain-like_cys_pep_sf"/>
</dbReference>
<evidence type="ECO:0000313" key="2">
    <source>
        <dbReference type="EMBL" id="MDG2989983.1"/>
    </source>
</evidence>
<dbReference type="Proteomes" id="UP001154265">
    <property type="component" value="Unassembled WGS sequence"/>
</dbReference>
<gene>
    <name evidence="2" type="ORF">L3556_03400</name>
</gene>
<evidence type="ECO:0000313" key="3">
    <source>
        <dbReference type="Proteomes" id="UP001154265"/>
    </source>
</evidence>
<comment type="caution">
    <text evidence="2">The sequence shown here is derived from an EMBL/GenBank/DDBJ whole genome shotgun (WGS) entry which is preliminary data.</text>
</comment>
<sequence>MGILQSLKFLQLKSHAYHSHLILYYNMWIKNIKNKMNFIRQSKLREELKSYIKPCNSLLYAYKCYKGGVNRLHAINNENIVVNNLSSDIIQSPGYVIIERSVYDLTESGLYRFYKLNTFNEQRIVVKTPFDIFNFIGYLWEYGFLDFLSSELQIERQKLKHGVITAACSDLSRLAAMLLNQVGIETRLVASATLESWNGFDDGHTFLEIKNDFGEWIVYDPSFSVLFYLKEQPTNLINICKYLKHNNVTLHLLPANRGHSHFINQGYDYGFWVDERNINKEALLEWYKHVIQVPIIIGLSKYEFPATFISNSDLKRFLLKNYTPLSDDKFYQLYYP</sequence>
<reference evidence="2" key="1">
    <citation type="journal article" date="2022" name="Genome Biol. Evol.">
        <title>A New Gene Family Diagnostic for Intracellular Biomineralization of Amorphous Ca Carbonates by Cyanobacteria.</title>
        <authorList>
            <person name="Benzerara K."/>
            <person name="Duprat E."/>
            <person name="Bitard-Feildel T."/>
            <person name="Caumes G."/>
            <person name="Cassier-Chauvat C."/>
            <person name="Chauvat F."/>
            <person name="Dezi M."/>
            <person name="Diop S.I."/>
            <person name="Gaschignard G."/>
            <person name="Gorgen S."/>
            <person name="Gugger M."/>
            <person name="Lopez-Garcia P."/>
            <person name="Millet M."/>
            <person name="Skouri-Panet F."/>
            <person name="Moreira D."/>
            <person name="Callebaut I."/>
        </authorList>
    </citation>
    <scope>NUCLEOTIDE SEQUENCE</scope>
    <source>
        <strain evidence="2">G9</strain>
    </source>
</reference>
<feature type="domain" description="Transglutaminase-like" evidence="1">
    <location>
        <begin position="166"/>
        <end position="221"/>
    </location>
</feature>
<accession>A0ABT6EW59</accession>
<reference evidence="2" key="2">
    <citation type="submission" date="2022-01" db="EMBL/GenBank/DDBJ databases">
        <authorList>
            <person name="Zivanovic Y."/>
            <person name="Moreira D."/>
            <person name="Lopez-Garcia P."/>
        </authorList>
    </citation>
    <scope>NUCLEOTIDE SEQUENCE</scope>
    <source>
        <strain evidence="2">G9</strain>
    </source>
</reference>
<protein>
    <submittedName>
        <fullName evidence="2">Transglutaminase-like domain-containing protein</fullName>
    </submittedName>
</protein>
<dbReference type="InterPro" id="IPR002931">
    <property type="entry name" value="Transglutaminase-like"/>
</dbReference>
<keyword evidence="3" id="KW-1185">Reference proteome</keyword>